<sequence>MFLVLLFIETDSSHISPNSAQENIKAPFDDFAIQVFCQGGVLFLTRPAYINGGAFGALKKSRKFQ</sequence>
<organism evidence="1">
    <name type="scientific">Rhizobium sp. ZPR3</name>
    <dbReference type="NCBI Taxonomy" id="3158967"/>
    <lineage>
        <taxon>Bacteria</taxon>
        <taxon>Pseudomonadati</taxon>
        <taxon>Pseudomonadota</taxon>
        <taxon>Alphaproteobacteria</taxon>
        <taxon>Hyphomicrobiales</taxon>
        <taxon>Rhizobiaceae</taxon>
        <taxon>Rhizobium/Agrobacterium group</taxon>
        <taxon>Rhizobium</taxon>
    </lineage>
</organism>
<gene>
    <name evidence="1" type="ORF">ABM479_08250</name>
</gene>
<proteinExistence type="predicted"/>
<name>A0AAU7RW71_9HYPH</name>
<dbReference type="RefSeq" id="WP_174179501.1">
    <property type="nucleotide sequence ID" value="NZ_CP157960.1"/>
</dbReference>
<reference evidence="1" key="1">
    <citation type="submission" date="2024-06" db="EMBL/GenBank/DDBJ databases">
        <authorList>
            <person name="Li T."/>
            <person name="Gao R."/>
        </authorList>
    </citation>
    <scope>NUCLEOTIDE SEQUENCE</scope>
    <source>
        <strain evidence="1">ZPR3</strain>
    </source>
</reference>
<dbReference type="AlphaFoldDB" id="A0AAU7RW71"/>
<protein>
    <submittedName>
        <fullName evidence="1">Uncharacterized protein</fullName>
    </submittedName>
</protein>
<accession>A0AAU7RW71</accession>
<evidence type="ECO:0000313" key="1">
    <source>
        <dbReference type="EMBL" id="XBT94427.1"/>
    </source>
</evidence>
<dbReference type="EMBL" id="CP157960">
    <property type="protein sequence ID" value="XBT94427.1"/>
    <property type="molecule type" value="Genomic_DNA"/>
</dbReference>